<dbReference type="OrthoDB" id="231744at2157"/>
<feature type="region of interest" description="Disordered" evidence="1">
    <location>
        <begin position="80"/>
        <end position="106"/>
    </location>
</feature>
<gene>
    <name evidence="3" type="ORF">HZS55_14855</name>
</gene>
<dbReference type="AlphaFoldDB" id="A0A7D5SZ50"/>
<feature type="region of interest" description="Disordered" evidence="1">
    <location>
        <begin position="330"/>
        <end position="358"/>
    </location>
</feature>
<feature type="compositionally biased region" description="Basic and acidic residues" evidence="1">
    <location>
        <begin position="346"/>
        <end position="358"/>
    </location>
</feature>
<accession>A0A7D5SZ50</accession>
<proteinExistence type="predicted"/>
<dbReference type="EMBL" id="CP058910">
    <property type="protein sequence ID" value="QLH78491.1"/>
    <property type="molecule type" value="Genomic_DNA"/>
</dbReference>
<dbReference type="Proteomes" id="UP000509667">
    <property type="component" value="Chromosome"/>
</dbReference>
<name>A0A7D5SZ50_9EURY</name>
<feature type="domain" description="DUF8098" evidence="2">
    <location>
        <begin position="16"/>
        <end position="337"/>
    </location>
</feature>
<evidence type="ECO:0000313" key="3">
    <source>
        <dbReference type="EMBL" id="QLH78491.1"/>
    </source>
</evidence>
<protein>
    <recommendedName>
        <fullName evidence="2">DUF8098 domain-containing protein</fullName>
    </recommendedName>
</protein>
<dbReference type="RefSeq" id="WP_179908372.1">
    <property type="nucleotide sequence ID" value="NZ_CP058910.1"/>
</dbReference>
<dbReference type="InterPro" id="IPR058411">
    <property type="entry name" value="DUF8098"/>
</dbReference>
<organism evidence="3 4">
    <name type="scientific">Halosimplex rubrum</name>
    <dbReference type="NCBI Taxonomy" id="869889"/>
    <lineage>
        <taxon>Archaea</taxon>
        <taxon>Methanobacteriati</taxon>
        <taxon>Methanobacteriota</taxon>
        <taxon>Stenosarchaea group</taxon>
        <taxon>Halobacteria</taxon>
        <taxon>Halobacteriales</taxon>
        <taxon>Haloarculaceae</taxon>
        <taxon>Halosimplex</taxon>
    </lineage>
</organism>
<dbReference type="KEGG" id="hrr:HZS55_14855"/>
<evidence type="ECO:0000256" key="1">
    <source>
        <dbReference type="SAM" id="MobiDB-lite"/>
    </source>
</evidence>
<dbReference type="Pfam" id="PF26400">
    <property type="entry name" value="DUF8098"/>
    <property type="match status" value="1"/>
</dbReference>
<reference evidence="3 4" key="1">
    <citation type="submission" date="2020-07" db="EMBL/GenBank/DDBJ databases">
        <title>Halosimplex pelagicum sp. nov. and Halosimplex rubrum sp. nov., isolated from salted brown alga Laminaria, and emended description of the genus Halosimplex.</title>
        <authorList>
            <person name="Cui H."/>
        </authorList>
    </citation>
    <scope>NUCLEOTIDE SEQUENCE [LARGE SCALE GENOMIC DNA]</scope>
    <source>
        <strain evidence="3 4">R27</strain>
    </source>
</reference>
<sequence length="358" mass="41544">MAQNNLSERWEEYYSTAIQKGLKAALEDSSIEKSFDEIEDGHIKLDKLMYIAMAERGLHEEMQHSWHRYGGDLGTLVPSTHTVEPAPLDNLPATERPVSPSDQQSKDNIWDEQDYREFFKDVSIGALDSLEAILNTDKTTLLREFYTEYSGDIENWVDLYLINVRVQEVLHLYKDSESLNNFDQESYLDFVDTLEAFEAEMYSHQELSPTGLSEYDLSLSKDENPADLLSDFLELIDDIYFTISQRDMDQFRGDLSYQLSMVEEFYHDRAWNIVTKIISMNTMHGPNQEALLEGSISDFERLISGYSIRMERIESECRAIELLPKEQDNHNLREESVNSKSGHQLPTREEFRQALEGK</sequence>
<dbReference type="GeneID" id="56079168"/>
<evidence type="ECO:0000259" key="2">
    <source>
        <dbReference type="Pfam" id="PF26400"/>
    </source>
</evidence>
<evidence type="ECO:0000313" key="4">
    <source>
        <dbReference type="Proteomes" id="UP000509667"/>
    </source>
</evidence>
<keyword evidence="4" id="KW-1185">Reference proteome</keyword>